<dbReference type="PRINTS" id="PR00506">
    <property type="entry name" value="D21N6MTFRASE"/>
</dbReference>
<keyword evidence="3 9" id="KW-0489">Methyltransferase</keyword>
<evidence type="ECO:0000313" key="10">
    <source>
        <dbReference type="Proteomes" id="UP000220828"/>
    </source>
</evidence>
<dbReference type="EMBL" id="PCMW01000004">
    <property type="protein sequence ID" value="PDS27135.1"/>
    <property type="molecule type" value="Genomic_DNA"/>
</dbReference>
<evidence type="ECO:0000256" key="5">
    <source>
        <dbReference type="ARBA" id="ARBA00022691"/>
    </source>
</evidence>
<dbReference type="AlphaFoldDB" id="A0A2H3KVE0"/>
<reference evidence="9 10" key="1">
    <citation type="submission" date="2017-09" db="EMBL/GenBank/DDBJ databases">
        <title>Whole genomes of Flavobacteriaceae.</title>
        <authorList>
            <person name="Stine C."/>
            <person name="Li C."/>
            <person name="Tadesse D."/>
        </authorList>
    </citation>
    <scope>NUCLEOTIDE SEQUENCE [LARGE SCALE GENOMIC DNA]</scope>
    <source>
        <strain evidence="9 10">ATCC 35036</strain>
    </source>
</reference>
<evidence type="ECO:0000256" key="6">
    <source>
        <dbReference type="ARBA" id="ARBA00047942"/>
    </source>
</evidence>
<sequence>MPIKYIPYYPNTVEGQAILDNITRTQRVLRYRENDKVYDRIKRGMPYYEVEPLETVGEPSENLVIRGECISACAYLKEQGVKVDLVYIDPPFASGADYAKKVYLRKNPKLAEKVDEAEQEMDIDELKAFEEKMYGDIWQKEDYLNWMYENLMAIKSIMSETASIYMHLDWHIGHYAKILMDEVFGEDNFVNEIIWSYRSGGASKKASIARKHDSIYFYTNDRNNFEINTINERQYLEKKFIGTLTDENGKFYVDTILTDTLLGVINRVMPDGTIKEYSCRPVLNVSKERVDYSTQKPEGLVELLIEIASKKGMVIADFFGGSGVTAKVTNDLDRKFIHCDIGLNSIQTVRDRLVEAKANFQILEIKDGVSLFRNPQQTMDKLAKLIPGLQKGVKGISNFWFGAITKSKEGIVPVYVPNLLNTQEKVLDIPTINTIINQELQNLEVNAKKIIVYYIDIDDQKALEKFIKDNNATEIEVELKDLKNLLHDVVIEDIIDFKTTETKDGYETEITKFISDRLIQKIGEFNQKGNLQSVAKGKKFNPINISEEGLELIELIALDCENTEGQWHSTTEIKIDKLGYVITNGVKSKNFWDGKITSDKKPLRIKVRNISGDETIKTIN</sequence>
<evidence type="ECO:0000256" key="4">
    <source>
        <dbReference type="ARBA" id="ARBA00022679"/>
    </source>
</evidence>
<dbReference type="GO" id="GO:0003677">
    <property type="term" value="F:DNA binding"/>
    <property type="evidence" value="ECO:0007669"/>
    <property type="project" value="InterPro"/>
</dbReference>
<dbReference type="OMA" id="LNWMYEN"/>
<keyword evidence="7" id="KW-0175">Coiled coil</keyword>
<dbReference type="PROSITE" id="PS00092">
    <property type="entry name" value="N6_MTASE"/>
    <property type="match status" value="1"/>
</dbReference>
<comment type="caution">
    <text evidence="9">The sequence shown here is derived from an EMBL/GenBank/DDBJ whole genome shotgun (WGS) entry which is preliminary data.</text>
</comment>
<dbReference type="Gene3D" id="3.40.50.150">
    <property type="entry name" value="Vaccinia Virus protein VP39"/>
    <property type="match status" value="1"/>
</dbReference>
<dbReference type="InterPro" id="IPR002052">
    <property type="entry name" value="DNA_methylase_N6_adenine_CS"/>
</dbReference>
<protein>
    <recommendedName>
        <fullName evidence="2">site-specific DNA-methyltransferase (adenine-specific)</fullName>
        <ecNumber evidence="2">2.1.1.72</ecNumber>
    </recommendedName>
</protein>
<evidence type="ECO:0000259" key="8">
    <source>
        <dbReference type="Pfam" id="PF01555"/>
    </source>
</evidence>
<comment type="catalytic activity">
    <reaction evidence="6">
        <text>a 2'-deoxyadenosine in DNA + S-adenosyl-L-methionine = an N(6)-methyl-2'-deoxyadenosine in DNA + S-adenosyl-L-homocysteine + H(+)</text>
        <dbReference type="Rhea" id="RHEA:15197"/>
        <dbReference type="Rhea" id="RHEA-COMP:12418"/>
        <dbReference type="Rhea" id="RHEA-COMP:12419"/>
        <dbReference type="ChEBI" id="CHEBI:15378"/>
        <dbReference type="ChEBI" id="CHEBI:57856"/>
        <dbReference type="ChEBI" id="CHEBI:59789"/>
        <dbReference type="ChEBI" id="CHEBI:90615"/>
        <dbReference type="ChEBI" id="CHEBI:90616"/>
        <dbReference type="EC" id="2.1.1.72"/>
    </reaction>
</comment>
<feature type="coiled-coil region" evidence="7">
    <location>
        <begin position="100"/>
        <end position="127"/>
    </location>
</feature>
<dbReference type="RefSeq" id="WP_014082706.1">
    <property type="nucleotide sequence ID" value="NZ_CBCSFI010000004.1"/>
</dbReference>
<keyword evidence="5" id="KW-0949">S-adenosyl-L-methionine</keyword>
<dbReference type="GO" id="GO:0009007">
    <property type="term" value="F:site-specific DNA-methyltransferase (adenine-specific) activity"/>
    <property type="evidence" value="ECO:0007669"/>
    <property type="project" value="UniProtKB-EC"/>
</dbReference>
<evidence type="ECO:0000256" key="7">
    <source>
        <dbReference type="SAM" id="Coils"/>
    </source>
</evidence>
<dbReference type="SUPFAM" id="SSF53335">
    <property type="entry name" value="S-adenosyl-L-methionine-dependent methyltransferases"/>
    <property type="match status" value="1"/>
</dbReference>
<proteinExistence type="inferred from homology"/>
<dbReference type="Proteomes" id="UP000220828">
    <property type="component" value="Unassembled WGS sequence"/>
</dbReference>
<organism evidence="9 10">
    <name type="scientific">Flavobacterium branchiophilum</name>
    <dbReference type="NCBI Taxonomy" id="55197"/>
    <lineage>
        <taxon>Bacteria</taxon>
        <taxon>Pseudomonadati</taxon>
        <taxon>Bacteroidota</taxon>
        <taxon>Flavobacteriia</taxon>
        <taxon>Flavobacteriales</taxon>
        <taxon>Flavobacteriaceae</taxon>
        <taxon>Flavobacterium</taxon>
    </lineage>
</organism>
<evidence type="ECO:0000313" key="9">
    <source>
        <dbReference type="EMBL" id="PDS27135.1"/>
    </source>
</evidence>
<dbReference type="InterPro" id="IPR002295">
    <property type="entry name" value="N4/N6-MTase_EcoPI_Mod-like"/>
</dbReference>
<dbReference type="GO" id="GO:0032259">
    <property type="term" value="P:methylation"/>
    <property type="evidence" value="ECO:0007669"/>
    <property type="project" value="UniProtKB-KW"/>
</dbReference>
<feature type="domain" description="DNA methylase N-4/N-6" evidence="8">
    <location>
        <begin position="83"/>
        <end position="347"/>
    </location>
</feature>
<keyword evidence="4 9" id="KW-0808">Transferase</keyword>
<gene>
    <name evidence="9" type="ORF">B0A77_00290</name>
</gene>
<dbReference type="EC" id="2.1.1.72" evidence="2"/>
<evidence type="ECO:0000256" key="1">
    <source>
        <dbReference type="ARBA" id="ARBA00006594"/>
    </source>
</evidence>
<dbReference type="Pfam" id="PF01555">
    <property type="entry name" value="N6_N4_Mtase"/>
    <property type="match status" value="1"/>
</dbReference>
<name>A0A2H3KVE0_9FLAO</name>
<dbReference type="InterPro" id="IPR029063">
    <property type="entry name" value="SAM-dependent_MTases_sf"/>
</dbReference>
<dbReference type="InterPro" id="IPR002941">
    <property type="entry name" value="DNA_methylase_N4/N6"/>
</dbReference>
<evidence type="ECO:0000256" key="3">
    <source>
        <dbReference type="ARBA" id="ARBA00022603"/>
    </source>
</evidence>
<dbReference type="OrthoDB" id="9800801at2"/>
<comment type="similarity">
    <text evidence="1">Belongs to the N(4)/N(6)-methyltransferase family.</text>
</comment>
<evidence type="ECO:0000256" key="2">
    <source>
        <dbReference type="ARBA" id="ARBA00011900"/>
    </source>
</evidence>
<accession>A0A2H3KVE0</accession>
<dbReference type="GO" id="GO:0008170">
    <property type="term" value="F:N-methyltransferase activity"/>
    <property type="evidence" value="ECO:0007669"/>
    <property type="project" value="InterPro"/>
</dbReference>